<reference evidence="2" key="1">
    <citation type="submission" date="2017-04" db="EMBL/GenBank/DDBJ databases">
        <authorList>
            <person name="Varghese N."/>
            <person name="Submissions S."/>
        </authorList>
    </citation>
    <scope>NUCLEOTIDE SEQUENCE [LARGE SCALE GENOMIC DNA]</scope>
    <source>
        <strain evidence="2">Ballard 720</strain>
    </source>
</reference>
<proteinExistence type="predicted"/>
<keyword evidence="2" id="KW-1185">Reference proteome</keyword>
<evidence type="ECO:0000313" key="2">
    <source>
        <dbReference type="Proteomes" id="UP000192911"/>
    </source>
</evidence>
<dbReference type="AlphaFoldDB" id="A0A1X7D1H4"/>
<dbReference type="SUPFAM" id="SSF69635">
    <property type="entry name" value="Type III secretory system chaperone-like"/>
    <property type="match status" value="1"/>
</dbReference>
<dbReference type="InterPro" id="IPR010261">
    <property type="entry name" value="Tir_chaperone"/>
</dbReference>
<organism evidence="1 2">
    <name type="scientific">Trinickia caryophylli</name>
    <name type="common">Paraburkholderia caryophylli</name>
    <dbReference type="NCBI Taxonomy" id="28094"/>
    <lineage>
        <taxon>Bacteria</taxon>
        <taxon>Pseudomonadati</taxon>
        <taxon>Pseudomonadota</taxon>
        <taxon>Betaproteobacteria</taxon>
        <taxon>Burkholderiales</taxon>
        <taxon>Burkholderiaceae</taxon>
        <taxon>Trinickia</taxon>
    </lineage>
</organism>
<dbReference type="GO" id="GO:0030254">
    <property type="term" value="P:protein secretion by the type III secretion system"/>
    <property type="evidence" value="ECO:0007669"/>
    <property type="project" value="InterPro"/>
</dbReference>
<gene>
    <name evidence="1" type="ORF">SAMN06295900_102264</name>
</gene>
<dbReference type="RefSeq" id="WP_158243490.1">
    <property type="nucleotide sequence ID" value="NZ_BSQD01000002.1"/>
</dbReference>
<dbReference type="Proteomes" id="UP000192911">
    <property type="component" value="Unassembled WGS sequence"/>
</dbReference>
<dbReference type="InterPro" id="IPR044530">
    <property type="entry name" value="SicP"/>
</dbReference>
<dbReference type="CDD" id="cd17021">
    <property type="entry name" value="T3SC_IA_SicP-like"/>
    <property type="match status" value="1"/>
</dbReference>
<accession>A0A1X7D1H4</accession>
<dbReference type="EMBL" id="FXAH01000002">
    <property type="protein sequence ID" value="SMF06954.1"/>
    <property type="molecule type" value="Genomic_DNA"/>
</dbReference>
<dbReference type="STRING" id="28094.SAMN06295900_102264"/>
<sequence>MDGESLLRECIETLGERNGIDGLTLEPNGCCGIELRDGRRLYLKLDREHGRVFVYRVVLALDTVDQDLLRRSMESNALEAETAGGVLSLSRRMNGIVYHKSVGAQYVDVAWLEQAMESMVVHGDHLAQSLSART</sequence>
<evidence type="ECO:0000313" key="1">
    <source>
        <dbReference type="EMBL" id="SMF06954.1"/>
    </source>
</evidence>
<name>A0A1X7D1H4_TRICW</name>
<dbReference type="Pfam" id="PF05932">
    <property type="entry name" value="CesT"/>
    <property type="match status" value="1"/>
</dbReference>
<protein>
    <submittedName>
        <fullName evidence="1">Tir chaperone protein (CesT) family protein</fullName>
    </submittedName>
</protein>
<dbReference type="Gene3D" id="3.30.1460.10">
    <property type="match status" value="1"/>
</dbReference>
<dbReference type="GeneID" id="95552413"/>